<evidence type="ECO:0000313" key="1">
    <source>
        <dbReference type="EMBL" id="KAI4384110.1"/>
    </source>
</evidence>
<dbReference type="EMBL" id="CM042882">
    <property type="protein sequence ID" value="KAI4384110.1"/>
    <property type="molecule type" value="Genomic_DNA"/>
</dbReference>
<reference evidence="2" key="1">
    <citation type="journal article" date="2023" name="Front. Plant Sci.">
        <title>Chromosomal-level genome assembly of Melastoma candidum provides insights into trichome evolution.</title>
        <authorList>
            <person name="Zhong Y."/>
            <person name="Wu W."/>
            <person name="Sun C."/>
            <person name="Zou P."/>
            <person name="Liu Y."/>
            <person name="Dai S."/>
            <person name="Zhou R."/>
        </authorList>
    </citation>
    <scope>NUCLEOTIDE SEQUENCE [LARGE SCALE GENOMIC DNA]</scope>
</reference>
<protein>
    <submittedName>
        <fullName evidence="1">Uncharacterized protein</fullName>
    </submittedName>
</protein>
<dbReference type="Proteomes" id="UP001057402">
    <property type="component" value="Chromosome 3"/>
</dbReference>
<comment type="caution">
    <text evidence="1">The sequence shown here is derived from an EMBL/GenBank/DDBJ whole genome shotgun (WGS) entry which is preliminary data.</text>
</comment>
<gene>
    <name evidence="1" type="ORF">MLD38_009877</name>
</gene>
<name>A0ACB9RZH0_9MYRT</name>
<proteinExistence type="predicted"/>
<organism evidence="1 2">
    <name type="scientific">Melastoma candidum</name>
    <dbReference type="NCBI Taxonomy" id="119954"/>
    <lineage>
        <taxon>Eukaryota</taxon>
        <taxon>Viridiplantae</taxon>
        <taxon>Streptophyta</taxon>
        <taxon>Embryophyta</taxon>
        <taxon>Tracheophyta</taxon>
        <taxon>Spermatophyta</taxon>
        <taxon>Magnoliopsida</taxon>
        <taxon>eudicotyledons</taxon>
        <taxon>Gunneridae</taxon>
        <taxon>Pentapetalae</taxon>
        <taxon>rosids</taxon>
        <taxon>malvids</taxon>
        <taxon>Myrtales</taxon>
        <taxon>Melastomataceae</taxon>
        <taxon>Melastomatoideae</taxon>
        <taxon>Melastomateae</taxon>
        <taxon>Melastoma</taxon>
    </lineage>
</organism>
<sequence>MTSSSCSCTGTFPFWLVLPPPSDDAATGDLVLEADKENRWKEGEREGAEKKGTMVGGDREEDLEGLVGCRKEGFWVVLREAIVAARRRVLFEEFKASKLSVEGELNYRPTELTASRTCSSPE</sequence>
<evidence type="ECO:0000313" key="2">
    <source>
        <dbReference type="Proteomes" id="UP001057402"/>
    </source>
</evidence>
<keyword evidence="2" id="KW-1185">Reference proteome</keyword>
<accession>A0ACB9RZH0</accession>